<dbReference type="RefSeq" id="XP_038068762.1">
    <property type="nucleotide sequence ID" value="XM_038212834.1"/>
</dbReference>
<dbReference type="GeneID" id="119738100"/>
<keyword evidence="3" id="KW-1185">Reference proteome</keyword>
<dbReference type="Proteomes" id="UP000887568">
    <property type="component" value="Unplaced"/>
</dbReference>
<sequence>MYGHGCGGAAQRHARREAHAEMREAHLQTKAVHAAMHGNVARASVLQMKANMAHQTAEREHHMANTFGHHHHHHHRHSPVPSCSPCVPSPFLPGLGSTVVVHHVNPTPPVNYPLGTVAPPPAQPPPAYQPAGNPYTAAPTYPAAPAYPAAPSYPAAPIGYPAQPAYPAAPAAPAYPGPAAYPNPYQ</sequence>
<dbReference type="AlphaFoldDB" id="A0A914AYI4"/>
<protein>
    <submittedName>
        <fullName evidence="2">Uncharacterized protein</fullName>
    </submittedName>
</protein>
<evidence type="ECO:0000256" key="1">
    <source>
        <dbReference type="SAM" id="MobiDB-lite"/>
    </source>
</evidence>
<name>A0A914AYI4_PATMI</name>
<organism evidence="2 3">
    <name type="scientific">Patiria miniata</name>
    <name type="common">Bat star</name>
    <name type="synonym">Asterina miniata</name>
    <dbReference type="NCBI Taxonomy" id="46514"/>
    <lineage>
        <taxon>Eukaryota</taxon>
        <taxon>Metazoa</taxon>
        <taxon>Echinodermata</taxon>
        <taxon>Eleutherozoa</taxon>
        <taxon>Asterozoa</taxon>
        <taxon>Asteroidea</taxon>
        <taxon>Valvatacea</taxon>
        <taxon>Valvatida</taxon>
        <taxon>Asterinidae</taxon>
        <taxon>Patiria</taxon>
    </lineage>
</organism>
<proteinExistence type="predicted"/>
<reference evidence="2" key="1">
    <citation type="submission" date="2022-11" db="UniProtKB">
        <authorList>
            <consortium name="EnsemblMetazoa"/>
        </authorList>
    </citation>
    <scope>IDENTIFICATION</scope>
</reference>
<dbReference type="EnsemblMetazoa" id="XM_038212834.1">
    <property type="protein sequence ID" value="XP_038068762.1"/>
    <property type="gene ID" value="LOC119738100"/>
</dbReference>
<evidence type="ECO:0000313" key="2">
    <source>
        <dbReference type="EnsemblMetazoa" id="XP_038068762.1"/>
    </source>
</evidence>
<evidence type="ECO:0000313" key="3">
    <source>
        <dbReference type="Proteomes" id="UP000887568"/>
    </source>
</evidence>
<feature type="region of interest" description="Disordered" evidence="1">
    <location>
        <begin position="1"/>
        <end position="23"/>
    </location>
</feature>
<accession>A0A914AYI4</accession>